<gene>
    <name evidence="4" type="ORF">GCM10007972_15680</name>
</gene>
<dbReference type="InterPro" id="IPR043502">
    <property type="entry name" value="DNA/RNA_pol_sf"/>
</dbReference>
<keyword evidence="5" id="KW-1185">Reference proteome</keyword>
<evidence type="ECO:0000256" key="2">
    <source>
        <dbReference type="ARBA" id="ARBA00022763"/>
    </source>
</evidence>
<evidence type="ECO:0000313" key="5">
    <source>
        <dbReference type="Proteomes" id="UP000602381"/>
    </source>
</evidence>
<keyword evidence="2" id="KW-0227">DNA damage</keyword>
<evidence type="ECO:0000256" key="1">
    <source>
        <dbReference type="ARBA" id="ARBA00010945"/>
    </source>
</evidence>
<comment type="caution">
    <text evidence="4">The sequence shown here is derived from an EMBL/GenBank/DDBJ whole genome shotgun (WGS) entry which is preliminary data.</text>
</comment>
<dbReference type="InterPro" id="IPR050356">
    <property type="entry name" value="SulA_CellDiv_inhibitor"/>
</dbReference>
<evidence type="ECO:0000313" key="4">
    <source>
        <dbReference type="EMBL" id="GGO11677.1"/>
    </source>
</evidence>
<comment type="similarity">
    <text evidence="1">Belongs to the DNA polymerase type-Y family.</text>
</comment>
<dbReference type="InterPro" id="IPR043128">
    <property type="entry name" value="Rev_trsase/Diguanyl_cyclase"/>
</dbReference>
<dbReference type="PANTHER" id="PTHR35369:SF2">
    <property type="entry name" value="BLR3025 PROTEIN"/>
    <property type="match status" value="1"/>
</dbReference>
<dbReference type="CDD" id="cd03468">
    <property type="entry name" value="PolY_like"/>
    <property type="match status" value="1"/>
</dbReference>
<feature type="domain" description="UmuC" evidence="3">
    <location>
        <begin position="13"/>
        <end position="124"/>
    </location>
</feature>
<evidence type="ECO:0000259" key="3">
    <source>
        <dbReference type="Pfam" id="PF00817"/>
    </source>
</evidence>
<name>A0ABQ2LDI0_9PROT</name>
<dbReference type="Pfam" id="PF00817">
    <property type="entry name" value="IMS"/>
    <property type="match status" value="1"/>
</dbReference>
<dbReference type="Gene3D" id="3.40.1170.60">
    <property type="match status" value="1"/>
</dbReference>
<protein>
    <recommendedName>
        <fullName evidence="3">UmuC domain-containing protein</fullName>
    </recommendedName>
</protein>
<proteinExistence type="inferred from homology"/>
<reference evidence="5" key="1">
    <citation type="journal article" date="2019" name="Int. J. Syst. Evol. Microbiol.">
        <title>The Global Catalogue of Microorganisms (GCM) 10K type strain sequencing project: providing services to taxonomists for standard genome sequencing and annotation.</title>
        <authorList>
            <consortium name="The Broad Institute Genomics Platform"/>
            <consortium name="The Broad Institute Genome Sequencing Center for Infectious Disease"/>
            <person name="Wu L."/>
            <person name="Ma J."/>
        </authorList>
    </citation>
    <scope>NUCLEOTIDE SEQUENCE [LARGE SCALE GENOMIC DNA]</scope>
    <source>
        <strain evidence="5">JCM 17843</strain>
    </source>
</reference>
<dbReference type="PANTHER" id="PTHR35369">
    <property type="entry name" value="BLR3025 PROTEIN-RELATED"/>
    <property type="match status" value="1"/>
</dbReference>
<dbReference type="Gene3D" id="3.30.70.270">
    <property type="match status" value="1"/>
</dbReference>
<dbReference type="Proteomes" id="UP000602381">
    <property type="component" value="Unassembled WGS sequence"/>
</dbReference>
<dbReference type="SUPFAM" id="SSF56672">
    <property type="entry name" value="DNA/RNA polymerases"/>
    <property type="match status" value="1"/>
</dbReference>
<accession>A0ABQ2LDI0</accession>
<dbReference type="EMBL" id="BMOV01000004">
    <property type="protein sequence ID" value="GGO11677.1"/>
    <property type="molecule type" value="Genomic_DNA"/>
</dbReference>
<sequence>MALTLAGPRGLRLYACNPAAKAAGLHNGMAFADARAMVPMLVTQPADLKGDAAALSHLTRWCGRWSPWVRMDGEDGIWIDASGCAHLFGGEVAMLKDIQTRLRAMGIKARLAMADTPGAAWAAARYGQARIILSGEARRALASFPVAALRIKEEAAASLRRLGLKRIGDLYDLPRAMLAQRFGPGGAKAVAAVLHRLDQALGQVFEPIDPVMPVPLWRVRLPLVEPLMDINALMGLVAPLLEDLAARLMAEEKGVRRLSLTAFRCDGSSERLIVGTYAPSRDPAHMARLFQEKVGSIDPGFGIDCLVVAAEVVAPLDAAQTDFDGQAAGVLALSELIDRLALRLGKGHVGHARPFESHIPERAEQRVTGYGETTWTNAMHPSGVPPAPTRPLRLLPRPEPVEVVAEVPEGPPLVFRWRRVQCRVARSQGPERVAPEWWRVAGEEARIRDYYRVEDDAGRRYWLFRAGLYEETTDEGPCRWFLHGLFA</sequence>
<organism evidence="4 5">
    <name type="scientific">Iodidimonas muriae</name>
    <dbReference type="NCBI Taxonomy" id="261467"/>
    <lineage>
        <taxon>Bacteria</taxon>
        <taxon>Pseudomonadati</taxon>
        <taxon>Pseudomonadota</taxon>
        <taxon>Alphaproteobacteria</taxon>
        <taxon>Iodidimonadales</taxon>
        <taxon>Iodidimonadaceae</taxon>
        <taxon>Iodidimonas</taxon>
    </lineage>
</organism>
<dbReference type="InterPro" id="IPR001126">
    <property type="entry name" value="UmuC"/>
</dbReference>